<organism evidence="1">
    <name type="scientific">marine sediment metagenome</name>
    <dbReference type="NCBI Taxonomy" id="412755"/>
    <lineage>
        <taxon>unclassified sequences</taxon>
        <taxon>metagenomes</taxon>
        <taxon>ecological metagenomes</taxon>
    </lineage>
</organism>
<dbReference type="EMBL" id="LAZR01018787">
    <property type="protein sequence ID" value="KKL95005.1"/>
    <property type="molecule type" value="Genomic_DNA"/>
</dbReference>
<accession>A0A0F9IMG8</accession>
<name>A0A0F9IMG8_9ZZZZ</name>
<reference evidence="1" key="1">
    <citation type="journal article" date="2015" name="Nature">
        <title>Complex archaea that bridge the gap between prokaryotes and eukaryotes.</title>
        <authorList>
            <person name="Spang A."/>
            <person name="Saw J.H."/>
            <person name="Jorgensen S.L."/>
            <person name="Zaremba-Niedzwiedzka K."/>
            <person name="Martijn J."/>
            <person name="Lind A.E."/>
            <person name="van Eijk R."/>
            <person name="Schleper C."/>
            <person name="Guy L."/>
            <person name="Ettema T.J."/>
        </authorList>
    </citation>
    <scope>NUCLEOTIDE SEQUENCE</scope>
</reference>
<sequence length="73" mass="8761">MLDSEHDIELKQAPKRVFEKVNSKIKSEYVYKRELQLERVLKFYGGNSTKWSGKMKRLVNRLRSDILIDNSFR</sequence>
<protein>
    <submittedName>
        <fullName evidence="1">Uncharacterized protein</fullName>
    </submittedName>
</protein>
<gene>
    <name evidence="1" type="ORF">LCGC14_1858970</name>
</gene>
<comment type="caution">
    <text evidence="1">The sequence shown here is derived from an EMBL/GenBank/DDBJ whole genome shotgun (WGS) entry which is preliminary data.</text>
</comment>
<proteinExistence type="predicted"/>
<dbReference type="AlphaFoldDB" id="A0A0F9IMG8"/>
<evidence type="ECO:0000313" key="1">
    <source>
        <dbReference type="EMBL" id="KKL95005.1"/>
    </source>
</evidence>